<dbReference type="Gene3D" id="3.30.30.80">
    <property type="entry name" value="probable RNA-binding protein from clostridium symbiosum atcc 14940"/>
    <property type="match status" value="1"/>
</dbReference>
<dbReference type="RefSeq" id="WP_186086084.1">
    <property type="nucleotide sequence ID" value="NZ_BMDB01000002.1"/>
</dbReference>
<dbReference type="Proteomes" id="UP000521032">
    <property type="component" value="Unassembled WGS sequence"/>
</dbReference>
<dbReference type="Pfam" id="PF13083">
    <property type="entry name" value="KH_KhpA-B"/>
    <property type="match status" value="1"/>
</dbReference>
<accession>A0A6V7RA39</accession>
<dbReference type="SMART" id="SM00393">
    <property type="entry name" value="R3H"/>
    <property type="match status" value="1"/>
</dbReference>
<comment type="subcellular location">
    <subcellularLocation>
        <location evidence="6">Cytoplasm</location>
    </subcellularLocation>
</comment>
<dbReference type="GO" id="GO:0003723">
    <property type="term" value="F:RNA binding"/>
    <property type="evidence" value="ECO:0007669"/>
    <property type="project" value="UniProtKB-UniRule"/>
</dbReference>
<evidence type="ECO:0000256" key="2">
    <source>
        <dbReference type="ARBA" id="ARBA00022884"/>
    </source>
</evidence>
<dbReference type="PANTHER" id="PTHR35800">
    <property type="entry name" value="PROTEIN JAG"/>
    <property type="match status" value="1"/>
</dbReference>
<dbReference type="InterPro" id="IPR032782">
    <property type="entry name" value="KhpB_N"/>
</dbReference>
<dbReference type="InterPro" id="IPR038247">
    <property type="entry name" value="Jag_N_dom_sf"/>
</dbReference>
<dbReference type="CDD" id="cd02414">
    <property type="entry name" value="KH-II_Jag"/>
    <property type="match status" value="1"/>
</dbReference>
<evidence type="ECO:0000313" key="8">
    <source>
        <dbReference type="EMBL" id="CAD2074241.1"/>
    </source>
</evidence>
<dbReference type="Gene3D" id="3.30.300.20">
    <property type="match status" value="1"/>
</dbReference>
<keyword evidence="5 6" id="KW-0961">Cell wall biogenesis/degradation</keyword>
<dbReference type="EMBL" id="CAJEWE010000007">
    <property type="protein sequence ID" value="CAD2074241.1"/>
    <property type="molecule type" value="Genomic_DNA"/>
</dbReference>
<dbReference type="InterPro" id="IPR039247">
    <property type="entry name" value="KhpB"/>
</dbReference>
<comment type="function">
    <text evidence="6">A probable RNA chaperone. Forms a complex with KhpA which binds to cellular RNA and controls its expression. Plays a role in peptidoglycan (PG) homeostasis and cell length regulation.</text>
</comment>
<evidence type="ECO:0000256" key="3">
    <source>
        <dbReference type="ARBA" id="ARBA00022960"/>
    </source>
</evidence>
<dbReference type="InterPro" id="IPR038008">
    <property type="entry name" value="Jag_KH"/>
</dbReference>
<keyword evidence="9" id="KW-1185">Reference proteome</keyword>
<dbReference type="InterPro" id="IPR001374">
    <property type="entry name" value="R3H_dom"/>
</dbReference>
<gene>
    <name evidence="6" type="primary">khpB</name>
    <name evidence="6" type="synonym">eloR</name>
    <name evidence="8" type="ORF">JEOSCH030_00656</name>
</gene>
<evidence type="ECO:0000256" key="1">
    <source>
        <dbReference type="ARBA" id="ARBA00022490"/>
    </source>
</evidence>
<dbReference type="GO" id="GO:0005737">
    <property type="term" value="C:cytoplasm"/>
    <property type="evidence" value="ECO:0007669"/>
    <property type="project" value="UniProtKB-SubCell"/>
</dbReference>
<comment type="similarity">
    <text evidence="6">Belongs to the KhpB RNA-binding protein family.</text>
</comment>
<comment type="caution">
    <text evidence="8">The sequence shown here is derived from an EMBL/GenBank/DDBJ whole genome shotgun (WGS) entry which is preliminary data.</text>
</comment>
<dbReference type="Pfam" id="PF14804">
    <property type="entry name" value="Jag_N"/>
    <property type="match status" value="1"/>
</dbReference>
<name>A0A6V7RA39_9BACL</name>
<feature type="domain" description="R3H" evidence="7">
    <location>
        <begin position="234"/>
        <end position="299"/>
    </location>
</feature>
<evidence type="ECO:0000256" key="6">
    <source>
        <dbReference type="HAMAP-Rule" id="MF_00867"/>
    </source>
</evidence>
<dbReference type="PROSITE" id="PS51061">
    <property type="entry name" value="R3H"/>
    <property type="match status" value="1"/>
</dbReference>
<dbReference type="PANTHER" id="PTHR35800:SF1">
    <property type="entry name" value="RNA-BINDING PROTEIN KHPB"/>
    <property type="match status" value="1"/>
</dbReference>
<organism evidence="8 9">
    <name type="scientific">Phocicoccus schoeneichii</name>
    <dbReference type="NCBI Taxonomy" id="1812261"/>
    <lineage>
        <taxon>Bacteria</taxon>
        <taxon>Bacillati</taxon>
        <taxon>Bacillota</taxon>
        <taxon>Bacilli</taxon>
        <taxon>Bacillales</taxon>
        <taxon>Salinicoccaceae</taxon>
        <taxon>Phocicoccus</taxon>
    </lineage>
</organism>
<dbReference type="PROSITE" id="PS50084">
    <property type="entry name" value="KH_TYPE_1"/>
    <property type="match status" value="1"/>
</dbReference>
<dbReference type="InterPro" id="IPR036867">
    <property type="entry name" value="R3H_dom_sf"/>
</dbReference>
<dbReference type="CDD" id="cd02644">
    <property type="entry name" value="R3H_jag"/>
    <property type="match status" value="1"/>
</dbReference>
<dbReference type="GO" id="GO:0009252">
    <property type="term" value="P:peptidoglycan biosynthetic process"/>
    <property type="evidence" value="ECO:0007669"/>
    <property type="project" value="UniProtKB-UniRule"/>
</dbReference>
<proteinExistence type="inferred from homology"/>
<comment type="domain">
    <text evidence="6">Has an N-terminal Jag-N domain and 2 RNA-binding domains (KH and R3H).</text>
</comment>
<reference evidence="8 9" key="1">
    <citation type="submission" date="2020-07" db="EMBL/GenBank/DDBJ databases">
        <authorList>
            <person name="Criscuolo A."/>
        </authorList>
    </citation>
    <scope>NUCLEOTIDE SEQUENCE [LARGE SCALE GENOMIC DNA]</scope>
    <source>
        <strain evidence="9">CIP 111030</strain>
    </source>
</reference>
<keyword evidence="3 6" id="KW-0133">Cell shape</keyword>
<dbReference type="NCBIfam" id="NF041568">
    <property type="entry name" value="Jag_EloR"/>
    <property type="match status" value="1"/>
</dbReference>
<dbReference type="GO" id="GO:0071555">
    <property type="term" value="P:cell wall organization"/>
    <property type="evidence" value="ECO:0007669"/>
    <property type="project" value="UniProtKB-KW"/>
</dbReference>
<comment type="caution">
    <text evidence="6">Lacks conserved residue(s) required for the propagation of feature annotation.</text>
</comment>
<dbReference type="GO" id="GO:0008360">
    <property type="term" value="P:regulation of cell shape"/>
    <property type="evidence" value="ECO:0007669"/>
    <property type="project" value="UniProtKB-KW"/>
</dbReference>
<keyword evidence="4 6" id="KW-0143">Chaperone</keyword>
<dbReference type="InterPro" id="IPR015946">
    <property type="entry name" value="KH_dom-like_a/b"/>
</dbReference>
<evidence type="ECO:0000313" key="9">
    <source>
        <dbReference type="Proteomes" id="UP000521032"/>
    </source>
</evidence>
<dbReference type="Gene3D" id="3.30.1370.50">
    <property type="entry name" value="R3H-like domain"/>
    <property type="match status" value="1"/>
</dbReference>
<keyword evidence="1 6" id="KW-0963">Cytoplasm</keyword>
<keyword evidence="2 6" id="KW-0694">RNA-binding</keyword>
<dbReference type="HAMAP" id="MF_00867">
    <property type="entry name" value="KhpB"/>
    <property type="match status" value="1"/>
</dbReference>
<dbReference type="InterPro" id="IPR034079">
    <property type="entry name" value="R3H_KhpB"/>
</dbReference>
<evidence type="ECO:0000259" key="7">
    <source>
        <dbReference type="PROSITE" id="PS51061"/>
    </source>
</evidence>
<comment type="subunit">
    <text evidence="6">Forms a complex with KhpA.</text>
</comment>
<dbReference type="AlphaFoldDB" id="A0A6V7RA39"/>
<dbReference type="SMART" id="SM01245">
    <property type="entry name" value="Jag_N"/>
    <property type="match status" value="1"/>
</dbReference>
<evidence type="ECO:0000256" key="4">
    <source>
        <dbReference type="ARBA" id="ARBA00023186"/>
    </source>
</evidence>
<evidence type="ECO:0000256" key="5">
    <source>
        <dbReference type="ARBA" id="ARBA00023316"/>
    </source>
</evidence>
<dbReference type="Pfam" id="PF01424">
    <property type="entry name" value="R3H"/>
    <property type="match status" value="1"/>
</dbReference>
<protein>
    <recommendedName>
        <fullName evidence="6">RNA-binding protein KhpB</fullName>
    </recommendedName>
    <alternativeName>
        <fullName evidence="6">RNA-binding protein EloR</fullName>
    </alternativeName>
</protein>
<dbReference type="SUPFAM" id="SSF82708">
    <property type="entry name" value="R3H domain"/>
    <property type="match status" value="1"/>
</dbReference>
<sequence length="299" mass="34007">MYKVYQAETVDEAIEVGLKDLNVTEDDIKIDVIEAGKRGIFGLGKKDAEVKLTVINPELKMYESLDALKFRHTRLEKEANITENNTVAETNVTEEDFTEEEARDEVDAVTKEVIDVPNEIIEDNTLVEDEEVAEEEIEEAPVITEEPKFTFLDAAESTMSYVHSVITEMGIKNDVTYTIEDKEINIEIESDYASKIIGKRGATLNAIQEIAQSYFNRIYTSYGRVIIDTENYRMKREEVLETLALNMTKKALQTGLPVHLEPMPANERKVIHNALSNVTNIKTHSEGEEPNRYLVIQKK</sequence>